<proteinExistence type="predicted"/>
<keyword evidence="3" id="KW-1185">Reference proteome</keyword>
<evidence type="ECO:0000256" key="1">
    <source>
        <dbReference type="SAM" id="MobiDB-lite"/>
    </source>
</evidence>
<name>A0A8J2KZL0_9HEXA</name>
<comment type="caution">
    <text evidence="2">The sequence shown here is derived from an EMBL/GenBank/DDBJ whole genome shotgun (WGS) entry which is preliminary data.</text>
</comment>
<dbReference type="AlphaFoldDB" id="A0A8J2KZL0"/>
<feature type="compositionally biased region" description="Low complexity" evidence="1">
    <location>
        <begin position="230"/>
        <end position="245"/>
    </location>
</feature>
<evidence type="ECO:0000313" key="3">
    <source>
        <dbReference type="Proteomes" id="UP000708208"/>
    </source>
</evidence>
<protein>
    <submittedName>
        <fullName evidence="2">Uncharacterized protein</fullName>
    </submittedName>
</protein>
<organism evidence="2 3">
    <name type="scientific">Allacma fusca</name>
    <dbReference type="NCBI Taxonomy" id="39272"/>
    <lineage>
        <taxon>Eukaryota</taxon>
        <taxon>Metazoa</taxon>
        <taxon>Ecdysozoa</taxon>
        <taxon>Arthropoda</taxon>
        <taxon>Hexapoda</taxon>
        <taxon>Collembola</taxon>
        <taxon>Symphypleona</taxon>
        <taxon>Sminthuridae</taxon>
        <taxon>Allacma</taxon>
    </lineage>
</organism>
<gene>
    <name evidence="2" type="ORF">AFUS01_LOCUS36304</name>
</gene>
<feature type="region of interest" description="Disordered" evidence="1">
    <location>
        <begin position="206"/>
        <end position="253"/>
    </location>
</feature>
<accession>A0A8J2KZL0</accession>
<reference evidence="2" key="1">
    <citation type="submission" date="2021-06" db="EMBL/GenBank/DDBJ databases">
        <authorList>
            <person name="Hodson N. C."/>
            <person name="Mongue J. A."/>
            <person name="Jaron S. K."/>
        </authorList>
    </citation>
    <scope>NUCLEOTIDE SEQUENCE</scope>
</reference>
<sequence length="253" mass="28623">MSDRFHDPDFYSRSFPSFVLFAHANTEIGKAKIPTADWRTDVKVKIPQGLLATLSDAALPLNSVVRSAASVSKSRRNPTTADLETIDLRYVCFMHNFPLKVLVSMFNFSPQTLDRHYQRCHGYFNSWHHCPVEEDEDGGKCKFENMQLLKVTDHLKNVHDITNFPNQSNRTTVGREYDVYRYTKEDPDRVGSKMALLAKISDQLASYTDNNTEPQPSCSRPEGTGTNLRSRSSSSPSQGDSTSPSPKRRRTGK</sequence>
<dbReference type="EMBL" id="CAJVCH010539133">
    <property type="protein sequence ID" value="CAG7826239.1"/>
    <property type="molecule type" value="Genomic_DNA"/>
</dbReference>
<dbReference type="Proteomes" id="UP000708208">
    <property type="component" value="Unassembled WGS sequence"/>
</dbReference>
<feature type="compositionally biased region" description="Polar residues" evidence="1">
    <location>
        <begin position="206"/>
        <end position="229"/>
    </location>
</feature>
<evidence type="ECO:0000313" key="2">
    <source>
        <dbReference type="EMBL" id="CAG7826239.1"/>
    </source>
</evidence>